<dbReference type="Proteomes" id="UP000190816">
    <property type="component" value="Unassembled WGS sequence"/>
</dbReference>
<reference evidence="1 2" key="1">
    <citation type="submission" date="2016-06" db="EMBL/GenBank/DDBJ databases">
        <authorList>
            <person name="Nicholson A.C."/>
        </authorList>
    </citation>
    <scope>NUCLEOTIDE SEQUENCE [LARGE SCALE GENOMIC DNA]</scope>
    <source>
        <strain evidence="1 2">G4123</strain>
    </source>
</reference>
<dbReference type="EMBL" id="MAIC01000003">
    <property type="protein sequence ID" value="OPB80677.1"/>
    <property type="molecule type" value="Genomic_DNA"/>
</dbReference>
<accession>A0AAJ3NGM4</accession>
<proteinExistence type="predicted"/>
<dbReference type="KEGG" id="ego:BBD34_18695"/>
<evidence type="ECO:0000313" key="1">
    <source>
        <dbReference type="EMBL" id="OPB80677.1"/>
    </source>
</evidence>
<comment type="caution">
    <text evidence="1">The sequence shown here is derived from an EMBL/GenBank/DDBJ whole genome shotgun (WGS) entry which is preliminary data.</text>
</comment>
<gene>
    <name evidence="1" type="ORF">BAY32_16225</name>
</gene>
<dbReference type="AlphaFoldDB" id="A0AAJ3NGM4"/>
<evidence type="ECO:0000313" key="2">
    <source>
        <dbReference type="Proteomes" id="UP000190816"/>
    </source>
</evidence>
<sequence>MREYFGEIMLPKIQNGADKEEEIEKNIQFYIVGMKEAKESLVHTLGSDVKDIVFILSVDEHPDLALRSALEINLDSRLLHEFVEYKTQDS</sequence>
<name>A0AAJ3NGM4_9FLAO</name>
<organism evidence="1 2">
    <name type="scientific">Elizabethkingia ursingii</name>
    <dbReference type="NCBI Taxonomy" id="1756150"/>
    <lineage>
        <taxon>Bacteria</taxon>
        <taxon>Pseudomonadati</taxon>
        <taxon>Bacteroidota</taxon>
        <taxon>Flavobacteriia</taxon>
        <taxon>Flavobacteriales</taxon>
        <taxon>Weeksellaceae</taxon>
        <taxon>Elizabethkingia</taxon>
    </lineage>
</organism>
<protein>
    <submittedName>
        <fullName evidence="1">Uncharacterized protein</fullName>
    </submittedName>
</protein>